<comment type="caution">
    <text evidence="3">The sequence shown here is derived from an EMBL/GenBank/DDBJ whole genome shotgun (WGS) entry which is preliminary data.</text>
</comment>
<organism evidence="3 4">
    <name type="scientific">Leptotrombidium deliense</name>
    <dbReference type="NCBI Taxonomy" id="299467"/>
    <lineage>
        <taxon>Eukaryota</taxon>
        <taxon>Metazoa</taxon>
        <taxon>Ecdysozoa</taxon>
        <taxon>Arthropoda</taxon>
        <taxon>Chelicerata</taxon>
        <taxon>Arachnida</taxon>
        <taxon>Acari</taxon>
        <taxon>Acariformes</taxon>
        <taxon>Trombidiformes</taxon>
        <taxon>Prostigmata</taxon>
        <taxon>Anystina</taxon>
        <taxon>Parasitengona</taxon>
        <taxon>Trombiculoidea</taxon>
        <taxon>Trombiculidae</taxon>
        <taxon>Leptotrombidium</taxon>
    </lineage>
</organism>
<dbReference type="InterPro" id="IPR016161">
    <property type="entry name" value="Ald_DH/histidinol_DH"/>
</dbReference>
<sequence length="70" mass="7650">RELAASRVVGDPLDDKTAQGPQIDEAQFNKILELIDDGKKEGAKCETGGDKLGCRGILFNRLFSRMSPTK</sequence>
<dbReference type="PANTHER" id="PTHR11699">
    <property type="entry name" value="ALDEHYDE DEHYDROGENASE-RELATED"/>
    <property type="match status" value="1"/>
</dbReference>
<feature type="domain" description="Aldehyde dehydrogenase" evidence="2">
    <location>
        <begin position="4"/>
        <end position="50"/>
    </location>
</feature>
<feature type="region of interest" description="Disordered" evidence="1">
    <location>
        <begin position="1"/>
        <end position="20"/>
    </location>
</feature>
<gene>
    <name evidence="3" type="ORF">B4U80_04872</name>
</gene>
<evidence type="ECO:0000313" key="4">
    <source>
        <dbReference type="Proteomes" id="UP000288716"/>
    </source>
</evidence>
<protein>
    <submittedName>
        <fullName evidence="3">Retinal dehydrogenase 1-like protein</fullName>
    </submittedName>
</protein>
<reference evidence="3 4" key="1">
    <citation type="journal article" date="2018" name="Gigascience">
        <title>Genomes of trombidid mites reveal novel predicted allergens and laterally-transferred genes associated with secondary metabolism.</title>
        <authorList>
            <person name="Dong X."/>
            <person name="Chaisiri K."/>
            <person name="Xia D."/>
            <person name="Armstrong S.D."/>
            <person name="Fang Y."/>
            <person name="Donnelly M.J."/>
            <person name="Kadowaki T."/>
            <person name="McGarry J.W."/>
            <person name="Darby A.C."/>
            <person name="Makepeace B.L."/>
        </authorList>
    </citation>
    <scope>NUCLEOTIDE SEQUENCE [LARGE SCALE GENOMIC DNA]</scope>
    <source>
        <strain evidence="3">UoL-UT</strain>
    </source>
</reference>
<dbReference type="OrthoDB" id="310895at2759"/>
<name>A0A443RT69_9ACAR</name>
<dbReference type="GO" id="GO:0016620">
    <property type="term" value="F:oxidoreductase activity, acting on the aldehyde or oxo group of donors, NAD or NADP as acceptor"/>
    <property type="evidence" value="ECO:0007669"/>
    <property type="project" value="InterPro"/>
</dbReference>
<dbReference type="SUPFAM" id="SSF53720">
    <property type="entry name" value="ALDH-like"/>
    <property type="match status" value="1"/>
</dbReference>
<dbReference type="Pfam" id="PF00171">
    <property type="entry name" value="Aldedh"/>
    <property type="match status" value="1"/>
</dbReference>
<dbReference type="InterPro" id="IPR016163">
    <property type="entry name" value="Ald_DH_C"/>
</dbReference>
<feature type="non-terminal residue" evidence="3">
    <location>
        <position position="70"/>
    </location>
</feature>
<evidence type="ECO:0000313" key="3">
    <source>
        <dbReference type="EMBL" id="RWS18418.1"/>
    </source>
</evidence>
<evidence type="ECO:0000259" key="2">
    <source>
        <dbReference type="Pfam" id="PF00171"/>
    </source>
</evidence>
<dbReference type="VEuPathDB" id="VectorBase:LDEU013622"/>
<dbReference type="Proteomes" id="UP000288716">
    <property type="component" value="Unassembled WGS sequence"/>
</dbReference>
<keyword evidence="4" id="KW-1185">Reference proteome</keyword>
<evidence type="ECO:0000256" key="1">
    <source>
        <dbReference type="SAM" id="MobiDB-lite"/>
    </source>
</evidence>
<dbReference type="AlphaFoldDB" id="A0A443RT69"/>
<dbReference type="InterPro" id="IPR015590">
    <property type="entry name" value="Aldehyde_DH_dom"/>
</dbReference>
<dbReference type="STRING" id="299467.A0A443RT69"/>
<dbReference type="Gene3D" id="3.40.309.10">
    <property type="entry name" value="Aldehyde Dehydrogenase, Chain A, domain 2"/>
    <property type="match status" value="1"/>
</dbReference>
<feature type="non-terminal residue" evidence="3">
    <location>
        <position position="1"/>
    </location>
</feature>
<dbReference type="EMBL" id="NCKV01040005">
    <property type="protein sequence ID" value="RWS18418.1"/>
    <property type="molecule type" value="Genomic_DNA"/>
</dbReference>
<proteinExistence type="predicted"/>
<accession>A0A443RT69</accession>